<dbReference type="RefSeq" id="WP_248595128.1">
    <property type="nucleotide sequence ID" value="NZ_SPMX01000121.1"/>
</dbReference>
<evidence type="ECO:0000259" key="1">
    <source>
        <dbReference type="Pfam" id="PF20442"/>
    </source>
</evidence>
<dbReference type="EMBL" id="SPMX01000121">
    <property type="protein sequence ID" value="NMQ07964.1"/>
    <property type="molecule type" value="Genomic_DNA"/>
</dbReference>
<comment type="caution">
    <text evidence="2">The sequence shown here is derived from an EMBL/GenBank/DDBJ whole genome shotgun (WGS) entry which is preliminary data.</text>
</comment>
<dbReference type="GO" id="GO:0008233">
    <property type="term" value="F:peptidase activity"/>
    <property type="evidence" value="ECO:0007669"/>
    <property type="project" value="UniProtKB-KW"/>
</dbReference>
<dbReference type="Pfam" id="PF20442">
    <property type="entry name" value="BrxL_N"/>
    <property type="match status" value="1"/>
</dbReference>
<protein>
    <submittedName>
        <fullName evidence="2">ATP-dependent Lon protease</fullName>
    </submittedName>
</protein>
<reference evidence="2" key="1">
    <citation type="submission" date="2019-03" db="EMBL/GenBank/DDBJ databases">
        <title>Metabolic reconstructions from genomes of highly enriched 'Candidatus Accumulibacter' and 'Candidatus Competibacter' bioreactor populations.</title>
        <authorList>
            <person name="Annavajhala M.K."/>
            <person name="Welles L."/>
            <person name="Abbas B."/>
            <person name="Sorokin D."/>
            <person name="Park H."/>
            <person name="Van Loosdrecht M."/>
            <person name="Chandran K."/>
        </authorList>
    </citation>
    <scope>NUCLEOTIDE SEQUENCE</scope>
    <source>
        <strain evidence="2">SBR_L</strain>
    </source>
</reference>
<evidence type="ECO:0000313" key="3">
    <source>
        <dbReference type="Proteomes" id="UP000886469"/>
    </source>
</evidence>
<dbReference type="InterPro" id="IPR046838">
    <property type="entry name" value="BrxL_N"/>
</dbReference>
<organism evidence="2 3">
    <name type="scientific">Candidatus Accumulibacter contiguus</name>
    <dbReference type="NCBI Taxonomy" id="2954381"/>
    <lineage>
        <taxon>Bacteria</taxon>
        <taxon>Pseudomonadati</taxon>
        <taxon>Pseudomonadota</taxon>
        <taxon>Betaproteobacteria</taxon>
        <taxon>Candidatus Accumulibacter</taxon>
    </lineage>
</organism>
<proteinExistence type="predicted"/>
<gene>
    <name evidence="2" type="ORF">E4Q08_23390</name>
</gene>
<name>A0ABX1TFZ7_9PROT</name>
<dbReference type="InterPro" id="IPR014061">
    <property type="entry name" value="BrxL-like"/>
</dbReference>
<dbReference type="Pfam" id="PF13337">
    <property type="entry name" value="BrxL_ATPase"/>
    <property type="match status" value="1"/>
</dbReference>
<dbReference type="Proteomes" id="UP000886469">
    <property type="component" value="Unassembled WGS sequence"/>
</dbReference>
<sequence length="219" mass="25973">MSDQSFELDELDKLAAEVFPGLVVRKDLLRRMRSAFGVPAFVIEFLLGKYCASTDEETIREGLQFVRETLASKYVKPDEREAVKSAIKQHSTYEIIDKISVRLVETHDKYWGRLSNLDLDFINIDESEVRTHDRLLMGGVWAEITLRYDDSFVFKGQNRPFFVDAIRPIQLSSRNIDRFIEVRRRFTREQWLDLLMRSMGYEPSHPYYTQRRKLHLMQR</sequence>
<accession>A0ABX1TFZ7</accession>
<keyword evidence="3" id="KW-1185">Reference proteome</keyword>
<feature type="domain" description="BREX system Lon protease-like BrxL N-terminal" evidence="1">
    <location>
        <begin position="17"/>
        <end position="148"/>
    </location>
</feature>
<evidence type="ECO:0000313" key="2">
    <source>
        <dbReference type="EMBL" id="NMQ07964.1"/>
    </source>
</evidence>
<dbReference type="GO" id="GO:0006508">
    <property type="term" value="P:proteolysis"/>
    <property type="evidence" value="ECO:0007669"/>
    <property type="project" value="UniProtKB-KW"/>
</dbReference>
<keyword evidence="2" id="KW-0378">Hydrolase</keyword>
<feature type="non-terminal residue" evidence="2">
    <location>
        <position position="219"/>
    </location>
</feature>
<keyword evidence="2" id="KW-0645">Protease</keyword>